<dbReference type="AlphaFoldDB" id="A0A1E7L1F1"/>
<comment type="caution">
    <text evidence="7">The sequence shown here is derived from an EMBL/GenBank/DDBJ whole genome shotgun (WGS) entry which is preliminary data.</text>
</comment>
<evidence type="ECO:0000256" key="4">
    <source>
        <dbReference type="ARBA" id="ARBA00023180"/>
    </source>
</evidence>
<dbReference type="PRINTS" id="PR01185">
    <property type="entry name" value="INTEGRINA"/>
</dbReference>
<dbReference type="PATRIC" id="fig|518642.10.peg.4642"/>
<evidence type="ECO:0000256" key="3">
    <source>
        <dbReference type="ARBA" id="ARBA00022801"/>
    </source>
</evidence>
<dbReference type="GO" id="GO:0007155">
    <property type="term" value="P:cell adhesion"/>
    <property type="evidence" value="ECO:0007669"/>
    <property type="project" value="InterPro"/>
</dbReference>
<accession>A0A1E7L1F1</accession>
<dbReference type="Pfam" id="PF13517">
    <property type="entry name" value="FG-GAP_3"/>
    <property type="match status" value="1"/>
</dbReference>
<dbReference type="Gene3D" id="2.130.10.130">
    <property type="entry name" value="Integrin alpha, N-terminal"/>
    <property type="match status" value="3"/>
</dbReference>
<feature type="region of interest" description="Disordered" evidence="5">
    <location>
        <begin position="347"/>
        <end position="376"/>
    </location>
</feature>
<dbReference type="Pfam" id="PF01839">
    <property type="entry name" value="FG-GAP"/>
    <property type="match status" value="2"/>
</dbReference>
<dbReference type="GO" id="GO:0016787">
    <property type="term" value="F:hydrolase activity"/>
    <property type="evidence" value="ECO:0007669"/>
    <property type="project" value="UniProtKB-KW"/>
</dbReference>
<dbReference type="InterPro" id="IPR013517">
    <property type="entry name" value="FG-GAP"/>
</dbReference>
<evidence type="ECO:0000256" key="5">
    <source>
        <dbReference type="SAM" id="MobiDB-lite"/>
    </source>
</evidence>
<reference evidence="7 8" key="1">
    <citation type="journal article" date="2016" name="Front. Microbiol.">
        <title>Comparative Genomics Analysis of Streptomyces Species Reveals Their Adaptation to the Marine Environment and Their Diversity at the Genomic Level.</title>
        <authorList>
            <person name="Tian X."/>
            <person name="Zhang Z."/>
            <person name="Yang T."/>
            <person name="Chen M."/>
            <person name="Li J."/>
            <person name="Chen F."/>
            <person name="Yang J."/>
            <person name="Li W."/>
            <person name="Zhang B."/>
            <person name="Zhang Z."/>
            <person name="Wu J."/>
            <person name="Zhang C."/>
            <person name="Long L."/>
            <person name="Xiao J."/>
        </authorList>
    </citation>
    <scope>NUCLEOTIDE SEQUENCE [LARGE SCALE GENOMIC DNA]</scope>
    <source>
        <strain evidence="7 8">SCSIO 10429</strain>
    </source>
</reference>
<dbReference type="PANTHER" id="PTHR23221:SF7">
    <property type="entry name" value="PHOSPHATIDYLINOSITOL-GLYCAN-SPECIFIC PHOSPHOLIPASE D"/>
    <property type="match status" value="1"/>
</dbReference>
<dbReference type="Proteomes" id="UP000176005">
    <property type="component" value="Unassembled WGS sequence"/>
</dbReference>
<evidence type="ECO:0008006" key="9">
    <source>
        <dbReference type="Google" id="ProtNLM"/>
    </source>
</evidence>
<evidence type="ECO:0000256" key="2">
    <source>
        <dbReference type="ARBA" id="ARBA00022737"/>
    </source>
</evidence>
<dbReference type="InterPro" id="IPR013519">
    <property type="entry name" value="Int_alpha_beta-p"/>
</dbReference>
<keyword evidence="1" id="KW-0732">Signal</keyword>
<gene>
    <name evidence="7" type="ORF">AN218_19435</name>
</gene>
<protein>
    <recommendedName>
        <fullName evidence="9">Integrin</fullName>
    </recommendedName>
</protein>
<name>A0A1E7L1F1_9ACTN</name>
<dbReference type="InterPro" id="IPR028994">
    <property type="entry name" value="Integrin_alpha_N"/>
</dbReference>
<proteinExistence type="predicted"/>
<keyword evidence="6" id="KW-1133">Transmembrane helix</keyword>
<dbReference type="InterPro" id="IPR000413">
    <property type="entry name" value="Integrin_alpha"/>
</dbReference>
<evidence type="ECO:0000256" key="6">
    <source>
        <dbReference type="SAM" id="Phobius"/>
    </source>
</evidence>
<dbReference type="PROSITE" id="PS51470">
    <property type="entry name" value="FG_GAP"/>
    <property type="match status" value="1"/>
</dbReference>
<dbReference type="GO" id="GO:0008305">
    <property type="term" value="C:integrin complex"/>
    <property type="evidence" value="ECO:0007669"/>
    <property type="project" value="InterPro"/>
</dbReference>
<keyword evidence="4" id="KW-0325">Glycoprotein</keyword>
<evidence type="ECO:0000256" key="1">
    <source>
        <dbReference type="ARBA" id="ARBA00022729"/>
    </source>
</evidence>
<organism evidence="7 8">
    <name type="scientific">Streptomyces nanshensis</name>
    <dbReference type="NCBI Taxonomy" id="518642"/>
    <lineage>
        <taxon>Bacteria</taxon>
        <taxon>Bacillati</taxon>
        <taxon>Actinomycetota</taxon>
        <taxon>Actinomycetes</taxon>
        <taxon>Kitasatosporales</taxon>
        <taxon>Streptomycetaceae</taxon>
        <taxon>Streptomyces</taxon>
    </lineage>
</organism>
<evidence type="ECO:0000313" key="8">
    <source>
        <dbReference type="Proteomes" id="UP000176005"/>
    </source>
</evidence>
<feature type="transmembrane region" description="Helical" evidence="6">
    <location>
        <begin position="20"/>
        <end position="42"/>
    </location>
</feature>
<dbReference type="RefSeq" id="WP_070018171.1">
    <property type="nucleotide sequence ID" value="NZ_LJGW01000328.1"/>
</dbReference>
<keyword evidence="6" id="KW-0472">Membrane</keyword>
<keyword evidence="6" id="KW-0812">Transmembrane</keyword>
<dbReference type="SUPFAM" id="SSF69318">
    <property type="entry name" value="Integrin alpha N-terminal domain"/>
    <property type="match status" value="1"/>
</dbReference>
<keyword evidence="3" id="KW-0378">Hydrolase</keyword>
<dbReference type="SMART" id="SM00191">
    <property type="entry name" value="Int_alpha"/>
    <property type="match status" value="4"/>
</dbReference>
<dbReference type="PANTHER" id="PTHR23221">
    <property type="entry name" value="GLYCOSYLPHOSPHATIDYLINOSITOL PHOSPHOLIPASE D"/>
    <property type="match status" value="1"/>
</dbReference>
<keyword evidence="8" id="KW-1185">Reference proteome</keyword>
<sequence>MTSPHLRRSAGGSSRRGRAVRVVVPVAAAVLAAGGITAWSAAAEESNAASGKAAKAAKAAEPAEDVNGDGYADLVVGAPGGTVSGKAQAGYVTVTYGSADGLDPSRKTLVSRSTSGVPGSAAAKQQFGKTFSTGDLDGDGYGDIVVGSADAASGGVILWGSPDGPSEATALDGYGHTPQAGDFDGDGKADLALFGAAEVAGDDPVTQQGALLKGPISRDGKPAKQLDFMDKSEWWGYGDDGPGCAEDDSCVDGPSSISGPVTAKSVGDVNGDKRQDIAIWAYEGDGVWGNHVLLGGTAGFTSSGTLGEIGSVGDDGDSDVGDVDGDGYDDVVLGSGGSEEKVTVVFGSSQGPSDRKQTFDQSLPGMPGEQEKGDRLGSCVSVADVTGDGRAEVALGISGEDFSGLTDAGAVVLLHGSSSGVAGEGSQVVDQNREGVPGVAESGDEFGAACALKDVNGDGHRDLNVSSVKENASAGALWSLRGTDEGLTTEGAKAFGPGDVGGPVTKALFGSHLR</sequence>
<dbReference type="EMBL" id="LJGW01000328">
    <property type="protein sequence ID" value="OEV10014.1"/>
    <property type="molecule type" value="Genomic_DNA"/>
</dbReference>
<evidence type="ECO:0000313" key="7">
    <source>
        <dbReference type="EMBL" id="OEV10014.1"/>
    </source>
</evidence>
<keyword evidence="2" id="KW-0677">Repeat</keyword>